<dbReference type="Proteomes" id="UP000054686">
    <property type="component" value="Unassembled WGS sequence"/>
</dbReference>
<dbReference type="OrthoDB" id="9896072at2"/>
<gene>
    <name evidence="2" type="ORF">APY09_09485</name>
    <name evidence="3" type="ORF">APY09_09595</name>
</gene>
<keyword evidence="1" id="KW-1133">Transmembrane helix</keyword>
<proteinExistence type="predicted"/>
<keyword evidence="1" id="KW-0812">Transmembrane</keyword>
<keyword evidence="1" id="KW-0472">Membrane</keyword>
<name>A0A0V8RQF6_9ACTO</name>
<evidence type="ECO:0000256" key="1">
    <source>
        <dbReference type="SAM" id="Phobius"/>
    </source>
</evidence>
<organism evidence="2 4">
    <name type="scientific">Schaalia odontolytica</name>
    <dbReference type="NCBI Taxonomy" id="1660"/>
    <lineage>
        <taxon>Bacteria</taxon>
        <taxon>Bacillati</taxon>
        <taxon>Actinomycetota</taxon>
        <taxon>Actinomycetes</taxon>
        <taxon>Actinomycetales</taxon>
        <taxon>Actinomycetaceae</taxon>
        <taxon>Schaalia</taxon>
    </lineage>
</organism>
<sequence>MNKTTTRRRHLRPWRTLIGGAALAAALTLGFAMRGLDNPDGLPEWTFFPALGLLALAVCLIRADWKAGRL</sequence>
<evidence type="ECO:0000313" key="3">
    <source>
        <dbReference type="EMBL" id="KSW10248.1"/>
    </source>
</evidence>
<protein>
    <submittedName>
        <fullName evidence="2">Uncharacterized protein</fullName>
    </submittedName>
</protein>
<evidence type="ECO:0000313" key="2">
    <source>
        <dbReference type="EMBL" id="KSW10227.1"/>
    </source>
</evidence>
<accession>A0A0V8RQF6</accession>
<comment type="caution">
    <text evidence="2">The sequence shown here is derived from an EMBL/GenBank/DDBJ whole genome shotgun (WGS) entry which is preliminary data.</text>
</comment>
<feature type="transmembrane region" description="Helical" evidence="1">
    <location>
        <begin position="42"/>
        <end position="61"/>
    </location>
</feature>
<dbReference type="EMBL" id="LLVT01000004">
    <property type="protein sequence ID" value="KSW10248.1"/>
    <property type="molecule type" value="Genomic_DNA"/>
</dbReference>
<evidence type="ECO:0000313" key="4">
    <source>
        <dbReference type="Proteomes" id="UP000054686"/>
    </source>
</evidence>
<dbReference type="RefSeq" id="WP_060567577.1">
    <property type="nucleotide sequence ID" value="NZ_CP040006.1"/>
</dbReference>
<reference evidence="2 4" key="1">
    <citation type="submission" date="2015-10" db="EMBL/GenBank/DDBJ databases">
        <title>Draft Genome of Actinomyces odontolyticus subsp. actinosynbacter strain XH001.</title>
        <authorList>
            <person name="Mclean J.S."/>
            <person name="He X."/>
        </authorList>
    </citation>
    <scope>NUCLEOTIDE SEQUENCE [LARGE SCALE GENOMIC DNA]</scope>
    <source>
        <strain evidence="2 4">XH001</strain>
    </source>
</reference>
<dbReference type="AlphaFoldDB" id="A0A0V8RQF6"/>
<dbReference type="EMBL" id="LLVT01000004">
    <property type="protein sequence ID" value="KSW10227.1"/>
    <property type="molecule type" value="Genomic_DNA"/>
</dbReference>